<proteinExistence type="predicted"/>
<protein>
    <submittedName>
        <fullName evidence="1">Uncharacterized protein</fullName>
    </submittedName>
</protein>
<evidence type="ECO:0000313" key="1">
    <source>
        <dbReference type="EMBL" id="ALU64472.1"/>
    </source>
</evidence>
<reference evidence="1" key="1">
    <citation type="submission" date="2015-10" db="EMBL/GenBank/DDBJ databases">
        <title>Comparative analysis of sym-gene organization in Rhizobium leguminosarum bv. viciae strains, isolated from different host plants and demonstrating clear differences in symbiotic specificity.</title>
        <authorList>
            <person name="Chirak E.R."/>
            <person name="Kimeklis A.K."/>
            <person name="Andronov E.E."/>
        </authorList>
    </citation>
    <scope>NUCLEOTIDE SEQUENCE</scope>
    <source>
        <strain evidence="1">Vaf12</strain>
    </source>
</reference>
<organism evidence="1">
    <name type="scientific">Rhizobium leguminosarum bv. viciae</name>
    <dbReference type="NCBI Taxonomy" id="387"/>
    <lineage>
        <taxon>Bacteria</taxon>
        <taxon>Pseudomonadati</taxon>
        <taxon>Pseudomonadota</taxon>
        <taxon>Alphaproteobacteria</taxon>
        <taxon>Hyphomicrobiales</taxon>
        <taxon>Rhizobiaceae</taxon>
        <taxon>Rhizobium/Agrobacterium group</taxon>
        <taxon>Rhizobium</taxon>
    </lineage>
</organism>
<name>A0A0U3IHI5_RHILV</name>
<sequence>MPRKSFASHGWICFHAKLPCRLLHAFEPMRLSRTVDRAGGFYRSERNSRFVHRTIINGDMSLAILGTDACARSAADTAAGIINDHDHATELTIKVVLAIADTEHFTCFIDAVGMHDLT</sequence>
<dbReference type="EMBL" id="KT944070">
    <property type="protein sequence ID" value="ALU64472.1"/>
    <property type="molecule type" value="Genomic_DNA"/>
</dbReference>
<dbReference type="AlphaFoldDB" id="A0A0U3IHI5"/>
<accession>A0A0U3IHI5</accession>